<dbReference type="SUPFAM" id="SSF52151">
    <property type="entry name" value="FabD/lysophospholipase-like"/>
    <property type="match status" value="1"/>
</dbReference>
<dbReference type="Gene3D" id="3.30.70.250">
    <property type="entry name" value="Malonyl-CoA ACP transacylase, ACP-binding"/>
    <property type="match status" value="1"/>
</dbReference>
<dbReference type="Gene3D" id="3.40.366.10">
    <property type="entry name" value="Malonyl-Coenzyme A Acyl Carrier Protein, domain 2"/>
    <property type="match status" value="1"/>
</dbReference>
<accession>A0A918FSZ6</accession>
<evidence type="ECO:0000313" key="1">
    <source>
        <dbReference type="EMBL" id="GGR76719.1"/>
    </source>
</evidence>
<dbReference type="InterPro" id="IPR001227">
    <property type="entry name" value="Ac_transferase_dom_sf"/>
</dbReference>
<sequence length="355" mass="37727">MGNVADKSTCRPAASGQSDRVHHGFSAILGLELTVSLGFLFGGGVGTEVRGTEMYRSYPVMRDLYEQVSEWTGLTVGQILEEELPTAQEERQSAGTIRETALALGIHDVLVEHGLRPSALGGLSLGAMTASCLAGAIGRRELFEMLAHTRHTPELPPESPEQGLALAFAPVEGDLVAAYRGEGRAGVHLSGVFGVTADGAMQILMLSGERSALEEVAADLPPGTIAPLPDRPIAVHSPLRGHHREFMAPYVGAMPFTAPELPLFSCLEQKKLTTAEGVRDLFDRNSTDAISLPDVCAGMKEEGVRLALIMGGSIPDGILRFPFPVVHVDQPEHVQQVLTSAFDLGIDLAPAQTGR</sequence>
<keyword evidence="2" id="KW-1185">Reference proteome</keyword>
<dbReference type="InterPro" id="IPR016035">
    <property type="entry name" value="Acyl_Trfase/lysoPLipase"/>
</dbReference>
<dbReference type="PROSITE" id="PS00018">
    <property type="entry name" value="EF_HAND_1"/>
    <property type="match status" value="1"/>
</dbReference>
<dbReference type="InterPro" id="IPR018247">
    <property type="entry name" value="EF_Hand_1_Ca_BS"/>
</dbReference>
<dbReference type="EMBL" id="BMTL01000005">
    <property type="protein sequence ID" value="GGR76719.1"/>
    <property type="molecule type" value="Genomic_DNA"/>
</dbReference>
<protein>
    <recommendedName>
        <fullName evidence="3">Malonyl transferase</fullName>
    </recommendedName>
</protein>
<dbReference type="AlphaFoldDB" id="A0A918FSZ6"/>
<organism evidence="1 2">
    <name type="scientific">Streptomyces humidus</name>
    <dbReference type="NCBI Taxonomy" id="52259"/>
    <lineage>
        <taxon>Bacteria</taxon>
        <taxon>Bacillati</taxon>
        <taxon>Actinomycetota</taxon>
        <taxon>Actinomycetes</taxon>
        <taxon>Kitasatosporales</taxon>
        <taxon>Streptomycetaceae</taxon>
        <taxon>Streptomyces</taxon>
    </lineage>
</organism>
<proteinExistence type="predicted"/>
<reference evidence="1" key="1">
    <citation type="journal article" date="2014" name="Int. J. Syst. Evol. Microbiol.">
        <title>Complete genome sequence of Corynebacterium casei LMG S-19264T (=DSM 44701T), isolated from a smear-ripened cheese.</title>
        <authorList>
            <consortium name="US DOE Joint Genome Institute (JGI-PGF)"/>
            <person name="Walter F."/>
            <person name="Albersmeier A."/>
            <person name="Kalinowski J."/>
            <person name="Ruckert C."/>
        </authorList>
    </citation>
    <scope>NUCLEOTIDE SEQUENCE</scope>
    <source>
        <strain evidence="1">JCM 4386</strain>
    </source>
</reference>
<dbReference type="GO" id="GO:0016740">
    <property type="term" value="F:transferase activity"/>
    <property type="evidence" value="ECO:0007669"/>
    <property type="project" value="InterPro"/>
</dbReference>
<evidence type="ECO:0008006" key="3">
    <source>
        <dbReference type="Google" id="ProtNLM"/>
    </source>
</evidence>
<dbReference type="Proteomes" id="UP000606194">
    <property type="component" value="Unassembled WGS sequence"/>
</dbReference>
<gene>
    <name evidence="1" type="ORF">GCM10010269_14900</name>
</gene>
<comment type="caution">
    <text evidence="1">The sequence shown here is derived from an EMBL/GenBank/DDBJ whole genome shotgun (WGS) entry which is preliminary data.</text>
</comment>
<reference evidence="1" key="2">
    <citation type="submission" date="2020-09" db="EMBL/GenBank/DDBJ databases">
        <authorList>
            <person name="Sun Q."/>
            <person name="Ohkuma M."/>
        </authorList>
    </citation>
    <scope>NUCLEOTIDE SEQUENCE</scope>
    <source>
        <strain evidence="1">JCM 4386</strain>
    </source>
</reference>
<name>A0A918FSZ6_9ACTN</name>
<evidence type="ECO:0000313" key="2">
    <source>
        <dbReference type="Proteomes" id="UP000606194"/>
    </source>
</evidence>